<sequence>MTTVLHAATVTREAVHQVHSLADQLGNSPLSAALLHLVDAVERGVDVALFDADRELSPNEVAEILRVSRPYVVKLMERNILAFRMVGTHRRVAMADLMDYIQRHERANAHMSSVVANRAQSIAESMDEAAVLTDEDLAELASLD</sequence>
<evidence type="ECO:0000259" key="1">
    <source>
        <dbReference type="Pfam" id="PF12728"/>
    </source>
</evidence>
<evidence type="ECO:0000313" key="2">
    <source>
        <dbReference type="EMBL" id="RRD50799.1"/>
    </source>
</evidence>
<dbReference type="Pfam" id="PF12728">
    <property type="entry name" value="HTH_17"/>
    <property type="match status" value="1"/>
</dbReference>
<proteinExistence type="predicted"/>
<dbReference type="EMBL" id="RQYT01000004">
    <property type="protein sequence ID" value="RRD50799.1"/>
    <property type="molecule type" value="Genomic_DNA"/>
</dbReference>
<evidence type="ECO:0000313" key="3">
    <source>
        <dbReference type="Proteomes" id="UP000280935"/>
    </source>
</evidence>
<dbReference type="OrthoDB" id="26212at2"/>
<feature type="domain" description="Helix-turn-helix" evidence="1">
    <location>
        <begin position="56"/>
        <end position="104"/>
    </location>
</feature>
<dbReference type="NCBIfam" id="TIGR01764">
    <property type="entry name" value="excise"/>
    <property type="match status" value="1"/>
</dbReference>
<dbReference type="InterPro" id="IPR041657">
    <property type="entry name" value="HTH_17"/>
</dbReference>
<dbReference type="GO" id="GO:0003677">
    <property type="term" value="F:DNA binding"/>
    <property type="evidence" value="ECO:0007669"/>
    <property type="project" value="UniProtKB-KW"/>
</dbReference>
<dbReference type="AlphaFoldDB" id="A0A3P1WW58"/>
<comment type="caution">
    <text evidence="2">The sequence shown here is derived from an EMBL/GenBank/DDBJ whole genome shotgun (WGS) entry which is preliminary data.</text>
</comment>
<protein>
    <submittedName>
        <fullName evidence="2">DNA-binding protein</fullName>
    </submittedName>
</protein>
<dbReference type="Proteomes" id="UP000280935">
    <property type="component" value="Unassembled WGS sequence"/>
</dbReference>
<accession>A0A3P1WW58</accession>
<dbReference type="InterPro" id="IPR010093">
    <property type="entry name" value="SinI_DNA-bd"/>
</dbReference>
<gene>
    <name evidence="2" type="ORF">EII35_03465</name>
</gene>
<name>A0A3P1WW58_9ACTN</name>
<reference evidence="2 3" key="1">
    <citation type="submission" date="2018-11" db="EMBL/GenBank/DDBJ databases">
        <title>Genomes From Bacteria Associated with the Canine Oral Cavity: a Test Case for Automated Genome-Based Taxonomic Assignment.</title>
        <authorList>
            <person name="Coil D.A."/>
            <person name="Jospin G."/>
            <person name="Darling A.E."/>
            <person name="Wallis C."/>
            <person name="Davis I.J."/>
            <person name="Harris S."/>
            <person name="Eisen J.A."/>
            <person name="Holcombe L.J."/>
            <person name="O'Flynn C."/>
        </authorList>
    </citation>
    <scope>NUCLEOTIDE SEQUENCE [LARGE SCALE GENOMIC DNA]</scope>
    <source>
        <strain evidence="2 3">OH2822_COT-296</strain>
    </source>
</reference>
<organism evidence="2 3">
    <name type="scientific">Arachnia propionica</name>
    <dbReference type="NCBI Taxonomy" id="1750"/>
    <lineage>
        <taxon>Bacteria</taxon>
        <taxon>Bacillati</taxon>
        <taxon>Actinomycetota</taxon>
        <taxon>Actinomycetes</taxon>
        <taxon>Propionibacteriales</taxon>
        <taxon>Propionibacteriaceae</taxon>
        <taxon>Arachnia</taxon>
    </lineage>
</organism>
<keyword evidence="2" id="KW-0238">DNA-binding</keyword>
<dbReference type="RefSeq" id="WP_125227071.1">
    <property type="nucleotide sequence ID" value="NZ_RQYT01000004.1"/>
</dbReference>